<evidence type="ECO:0000256" key="4">
    <source>
        <dbReference type="ARBA" id="ARBA00022801"/>
    </source>
</evidence>
<evidence type="ECO:0000256" key="1">
    <source>
        <dbReference type="ARBA" id="ARBA00022722"/>
    </source>
</evidence>
<evidence type="ECO:0000259" key="15">
    <source>
        <dbReference type="PROSITE" id="PS51198"/>
    </source>
</evidence>
<dbReference type="RefSeq" id="WP_184619322.1">
    <property type="nucleotide sequence ID" value="NZ_JACHEX010000002.1"/>
</dbReference>
<evidence type="ECO:0000313" key="18">
    <source>
        <dbReference type="Proteomes" id="UP000555828"/>
    </source>
</evidence>
<dbReference type="AlphaFoldDB" id="A0A841GV07"/>
<dbReference type="Gene3D" id="3.90.320.10">
    <property type="match status" value="1"/>
</dbReference>
<protein>
    <recommendedName>
        <fullName evidence="12">DNA 3'-5' helicase</fullName>
        <ecNumber evidence="12">5.6.2.4</ecNumber>
    </recommendedName>
</protein>
<dbReference type="InterPro" id="IPR022765">
    <property type="entry name" value="Dna2/Cas4_DUF83"/>
</dbReference>
<dbReference type="InterPro" id="IPR014017">
    <property type="entry name" value="DNA_helicase_UvrD-like_C"/>
</dbReference>
<dbReference type="EMBL" id="JACHEX010000002">
    <property type="protein sequence ID" value="MBB6062681.1"/>
    <property type="molecule type" value="Genomic_DNA"/>
</dbReference>
<evidence type="ECO:0000256" key="9">
    <source>
        <dbReference type="ARBA" id="ARBA00023204"/>
    </source>
</evidence>
<dbReference type="GO" id="GO:0005524">
    <property type="term" value="F:ATP binding"/>
    <property type="evidence" value="ECO:0007669"/>
    <property type="project" value="UniProtKB-UniRule"/>
</dbReference>
<feature type="domain" description="UvrD-like helicase C-terminal" evidence="16">
    <location>
        <begin position="399"/>
        <end position="695"/>
    </location>
</feature>
<dbReference type="EC" id="5.6.2.4" evidence="12"/>
<feature type="binding site" evidence="14">
    <location>
        <begin position="19"/>
        <end position="26"/>
    </location>
    <ligand>
        <name>ATP</name>
        <dbReference type="ChEBI" id="CHEBI:30616"/>
    </ligand>
</feature>
<evidence type="ECO:0000256" key="13">
    <source>
        <dbReference type="ARBA" id="ARBA00048988"/>
    </source>
</evidence>
<evidence type="ECO:0000256" key="10">
    <source>
        <dbReference type="ARBA" id="ARBA00023235"/>
    </source>
</evidence>
<sequence length="1041" mass="123156">MSVLEKIRKDINRNYFISASAGTGKTYTITNYYVEILKKYEKENYPEIVDEIVVVTFTRKAAAEMKERIVELVNEEFSKSKNKEYWSKVKNNLSRAIISTIDSFCQRILREENINAKIDPSFSIISNAKMEKYIERAVFLTLRYVFQLFDFDEVSITCNIPSERKKQVKNYLETLKKYKDEIRKLFVNEYKDLNKFMETLKDVLKHWRVEMKRASVPEKLFSIDKIKSRSLEVFKYMLLISKEIYEGYTIDNFEFDFKAVLEKTLDFLEQDEMRKKYQKKFKYIIVDEFQDTNYLQKELFDKLHGEDNYLFYVGDRKQSIYRFRNADVSVFLETQNEFEKRGERVLALKENFRSNHVLVKYFNLISEKKIFSKTIIKNSKNEEVDEFEVFKTISPDLYNKLWYNKEFDESIPMRIYDGEVPALKDKNSRIKYVLVNNGGKKKEEKGEKEALVAAYIIKNLVGKTMTVKEKDGYVKRKIKYSDFVILRSTLSNQEEVYKNVFKKFNIPLHVVSSKGFFERLEIKALLNALYAVQNPNNDFYFTQFFFSPLVLAKFGDYVKVISKNTQLKKEGILDESLFQTAKKIKFDDEKVNKAIEVLEKYSQLKYFIRPAEVLKGLVRELNYFEKLVYFEDFQNAILNVKKLILDASAIDQMAESFSQLVKLIEKLSMENESEAATEDENSDSVKLMTIHASKGLEFKIVILGDLYSEETKSNRNVMFSKERETTYYILRKFFDDLKKETKDDERIFEAIKEFYKDGVYDKTEDRRKLYVAITRASEMFIPIIFKDSKDDTLANYLKLSDQEKEELKGLIGDFEEVEIDVEKDIKFDEESTKQVFEKKDIPQLHLKDLNGLSYKSYISPTTLYGYLGNEKEAKEEDILLLFDEKTSEGSDIHRKLSSVNTISQLRYLEEEKILKVKISDKLESLFEGANIISEWRIVKPFFVNDRRYMLFGIPDKVLFKANKIYVLDFKNVDFKNSKNIEKYKFQIKFYMYLLKDFGVPEKGYIISTKTGEFIEVILEENFEEKIKAAIENFESCKKVKA</sequence>
<dbReference type="GO" id="GO:0004527">
    <property type="term" value="F:exonuclease activity"/>
    <property type="evidence" value="ECO:0007669"/>
    <property type="project" value="UniProtKB-KW"/>
</dbReference>
<dbReference type="SUPFAM" id="SSF52540">
    <property type="entry name" value="P-loop containing nucleoside triphosphate hydrolases"/>
    <property type="match status" value="1"/>
</dbReference>
<evidence type="ECO:0000256" key="14">
    <source>
        <dbReference type="PROSITE-ProRule" id="PRU00560"/>
    </source>
</evidence>
<dbReference type="GO" id="GO:0043138">
    <property type="term" value="F:3'-5' DNA helicase activity"/>
    <property type="evidence" value="ECO:0007669"/>
    <property type="project" value="UniProtKB-EC"/>
</dbReference>
<evidence type="ECO:0000256" key="11">
    <source>
        <dbReference type="ARBA" id="ARBA00034617"/>
    </source>
</evidence>
<evidence type="ECO:0000259" key="16">
    <source>
        <dbReference type="PROSITE" id="PS51217"/>
    </source>
</evidence>
<keyword evidence="6 17" id="KW-0269">Exonuclease</keyword>
<dbReference type="Proteomes" id="UP000555828">
    <property type="component" value="Unassembled WGS sequence"/>
</dbReference>
<keyword evidence="5 14" id="KW-0347">Helicase</keyword>
<evidence type="ECO:0000313" key="17">
    <source>
        <dbReference type="EMBL" id="MBB6062681.1"/>
    </source>
</evidence>
<dbReference type="GO" id="GO:0005829">
    <property type="term" value="C:cytosol"/>
    <property type="evidence" value="ECO:0007669"/>
    <property type="project" value="TreeGrafter"/>
</dbReference>
<evidence type="ECO:0000256" key="6">
    <source>
        <dbReference type="ARBA" id="ARBA00022839"/>
    </source>
</evidence>
<evidence type="ECO:0000256" key="2">
    <source>
        <dbReference type="ARBA" id="ARBA00022741"/>
    </source>
</evidence>
<evidence type="ECO:0000256" key="8">
    <source>
        <dbReference type="ARBA" id="ARBA00023125"/>
    </source>
</evidence>
<dbReference type="Pfam" id="PF01930">
    <property type="entry name" value="Cas_Cas4"/>
    <property type="match status" value="1"/>
</dbReference>
<dbReference type="PROSITE" id="PS51217">
    <property type="entry name" value="UVRD_HELICASE_CTER"/>
    <property type="match status" value="1"/>
</dbReference>
<keyword evidence="8" id="KW-0238">DNA-binding</keyword>
<dbReference type="PANTHER" id="PTHR11070:SF48">
    <property type="entry name" value="ATP-DEPENDENT HELICASE_NUCLEASE SUBUNIT A"/>
    <property type="match status" value="1"/>
</dbReference>
<comment type="caution">
    <text evidence="17">The sequence shown here is derived from an EMBL/GenBank/DDBJ whole genome shotgun (WGS) entry which is preliminary data.</text>
</comment>
<comment type="catalytic activity">
    <reaction evidence="11">
        <text>Couples ATP hydrolysis with the unwinding of duplex DNA by translocating in the 3'-5' direction.</text>
        <dbReference type="EC" id="5.6.2.4"/>
    </reaction>
</comment>
<organism evidence="17 18">
    <name type="scientific">Thermosipho japonicus</name>
    <dbReference type="NCBI Taxonomy" id="90323"/>
    <lineage>
        <taxon>Bacteria</taxon>
        <taxon>Thermotogati</taxon>
        <taxon>Thermotogota</taxon>
        <taxon>Thermotogae</taxon>
        <taxon>Thermotogales</taxon>
        <taxon>Fervidobacteriaceae</taxon>
        <taxon>Thermosipho</taxon>
    </lineage>
</organism>
<comment type="catalytic activity">
    <reaction evidence="13">
        <text>ATP + H2O = ADP + phosphate + H(+)</text>
        <dbReference type="Rhea" id="RHEA:13065"/>
        <dbReference type="ChEBI" id="CHEBI:15377"/>
        <dbReference type="ChEBI" id="CHEBI:15378"/>
        <dbReference type="ChEBI" id="CHEBI:30616"/>
        <dbReference type="ChEBI" id="CHEBI:43474"/>
        <dbReference type="ChEBI" id="CHEBI:456216"/>
        <dbReference type="EC" id="5.6.2.4"/>
    </reaction>
</comment>
<proteinExistence type="predicted"/>
<evidence type="ECO:0000256" key="12">
    <source>
        <dbReference type="ARBA" id="ARBA00034808"/>
    </source>
</evidence>
<dbReference type="InterPro" id="IPR027417">
    <property type="entry name" value="P-loop_NTPase"/>
</dbReference>
<dbReference type="GO" id="GO:0033202">
    <property type="term" value="C:DNA helicase complex"/>
    <property type="evidence" value="ECO:0007669"/>
    <property type="project" value="TreeGrafter"/>
</dbReference>
<keyword evidence="18" id="KW-1185">Reference proteome</keyword>
<evidence type="ECO:0000256" key="5">
    <source>
        <dbReference type="ARBA" id="ARBA00022806"/>
    </source>
</evidence>
<accession>A0A841GV07</accession>
<dbReference type="InterPro" id="IPR000212">
    <property type="entry name" value="DNA_helicase_UvrD/REP"/>
</dbReference>
<feature type="domain" description="UvrD-like helicase ATP-binding" evidence="15">
    <location>
        <begin position="1"/>
        <end position="355"/>
    </location>
</feature>
<dbReference type="InterPro" id="IPR011604">
    <property type="entry name" value="PDDEXK-like_dom_sf"/>
</dbReference>
<dbReference type="CDD" id="cd17932">
    <property type="entry name" value="DEXQc_UvrD"/>
    <property type="match status" value="1"/>
</dbReference>
<reference evidence="17 18" key="1">
    <citation type="submission" date="2020-08" db="EMBL/GenBank/DDBJ databases">
        <title>Genomic Encyclopedia of Type Strains, Phase IV (KMG-IV): sequencing the most valuable type-strain genomes for metagenomic binning, comparative biology and taxonomic classification.</title>
        <authorList>
            <person name="Goeker M."/>
        </authorList>
    </citation>
    <scope>NUCLEOTIDE SEQUENCE [LARGE SCALE GENOMIC DNA]</scope>
    <source>
        <strain evidence="17 18">DSM 13481</strain>
    </source>
</reference>
<dbReference type="Pfam" id="PF13361">
    <property type="entry name" value="UvrD_C"/>
    <property type="match status" value="1"/>
</dbReference>
<gene>
    <name evidence="17" type="ORF">HNP65_001119</name>
</gene>
<evidence type="ECO:0000256" key="3">
    <source>
        <dbReference type="ARBA" id="ARBA00022763"/>
    </source>
</evidence>
<dbReference type="GO" id="GO:0000725">
    <property type="term" value="P:recombinational repair"/>
    <property type="evidence" value="ECO:0007669"/>
    <property type="project" value="TreeGrafter"/>
</dbReference>
<name>A0A841GV07_9BACT</name>
<dbReference type="PANTHER" id="PTHR11070">
    <property type="entry name" value="UVRD / RECB / PCRA DNA HELICASE FAMILY MEMBER"/>
    <property type="match status" value="1"/>
</dbReference>
<keyword evidence="10" id="KW-0413">Isomerase</keyword>
<dbReference type="Pfam" id="PF00580">
    <property type="entry name" value="UvrD-helicase"/>
    <property type="match status" value="1"/>
</dbReference>
<keyword evidence="9" id="KW-0234">DNA repair</keyword>
<dbReference type="Gene3D" id="3.40.50.300">
    <property type="entry name" value="P-loop containing nucleotide triphosphate hydrolases"/>
    <property type="match status" value="4"/>
</dbReference>
<keyword evidence="3" id="KW-0227">DNA damage</keyword>
<keyword evidence="4 14" id="KW-0378">Hydrolase</keyword>
<keyword evidence="7 14" id="KW-0067">ATP-binding</keyword>
<dbReference type="GO" id="GO:0003677">
    <property type="term" value="F:DNA binding"/>
    <property type="evidence" value="ECO:0007669"/>
    <property type="project" value="UniProtKB-KW"/>
</dbReference>
<dbReference type="InterPro" id="IPR014016">
    <property type="entry name" value="UvrD-like_ATP-bd"/>
</dbReference>
<evidence type="ECO:0000256" key="7">
    <source>
        <dbReference type="ARBA" id="ARBA00022840"/>
    </source>
</evidence>
<keyword evidence="2 14" id="KW-0547">Nucleotide-binding</keyword>
<dbReference type="PROSITE" id="PS51198">
    <property type="entry name" value="UVRD_HELICASE_ATP_BIND"/>
    <property type="match status" value="1"/>
</dbReference>
<keyword evidence="1" id="KW-0540">Nuclease</keyword>